<reference evidence="1" key="1">
    <citation type="submission" date="2020-07" db="EMBL/GenBank/DDBJ databases">
        <authorList>
            <person name="Tarantini F.S."/>
            <person name="Hong K.W."/>
            <person name="Chan K.G."/>
        </authorList>
    </citation>
    <scope>NUCLEOTIDE SEQUENCE</scope>
    <source>
        <strain evidence="1">32-07</strain>
    </source>
</reference>
<evidence type="ECO:0000313" key="2">
    <source>
        <dbReference type="Proteomes" id="UP001049518"/>
    </source>
</evidence>
<dbReference type="EMBL" id="CP059572">
    <property type="protein sequence ID" value="QXJ23833.1"/>
    <property type="molecule type" value="Genomic_DNA"/>
</dbReference>
<organism evidence="1 2">
    <name type="scientific">Actinomadura graeca</name>
    <dbReference type="NCBI Taxonomy" id="2750812"/>
    <lineage>
        <taxon>Bacteria</taxon>
        <taxon>Bacillati</taxon>
        <taxon>Actinomycetota</taxon>
        <taxon>Actinomycetes</taxon>
        <taxon>Streptosporangiales</taxon>
        <taxon>Thermomonosporaceae</taxon>
        <taxon>Actinomadura</taxon>
    </lineage>
</organism>
<dbReference type="Proteomes" id="UP001049518">
    <property type="component" value="Chromosome"/>
</dbReference>
<evidence type="ECO:0000313" key="1">
    <source>
        <dbReference type="EMBL" id="QXJ23833.1"/>
    </source>
</evidence>
<accession>A0ABX8QYU3</accession>
<proteinExistence type="predicted"/>
<name>A0ABX8QYU3_9ACTN</name>
<keyword evidence="2" id="KW-1185">Reference proteome</keyword>
<gene>
    <name evidence="1" type="ORF">AGRA3207_005045</name>
</gene>
<protein>
    <submittedName>
        <fullName evidence="1">Uncharacterized protein</fullName>
    </submittedName>
</protein>
<dbReference type="RefSeq" id="WP_231329511.1">
    <property type="nucleotide sequence ID" value="NZ_CP059572.1"/>
</dbReference>
<sequence>MDWTPRLLRVRVGERVVVLGKGRPKVLGPGRYGPMFGLPLTGVSEYLVFSARPVRHRAVLPGVRLADGEPVNLEAETIVGLLPVPDEELLDWAADIGVGELPMGEALAVTFESTLRRFCGTVGYARARRLHFELDEPLRAWAVSMADGPLEIRSVSRAVVTPAPGADARHADRRSRDKKAVAARADELTASALALLPTGRSDPLQRRRVLGWIDHADHELELLADLLRTRGASEGAVGTLLTKASIATSLLLLGALPGEEGRQALLSLYSWASLRESCPAQWPVLRGLQQRGDFDELRVMLGMIAPDLPSPRPPGPGRPWTMPGRLVHDPALRPLLRSHGIDELVEGACVAPTRRPGGRAVYLASVQAGELRDRPPGWDRVLNDASRTDRTVVLELSPDRGASLRAWFRDLVGPEPRRVEGVLHGDGTLTLDLLSAARPKDVPAWALHVFAEVVAGLTGVGDVAFRQS</sequence>